<dbReference type="EMBL" id="JACCFS010000001">
    <property type="protein sequence ID" value="NYJ34004.1"/>
    <property type="molecule type" value="Genomic_DNA"/>
</dbReference>
<reference evidence="4 5" key="1">
    <citation type="submission" date="2020-07" db="EMBL/GenBank/DDBJ databases">
        <title>Sequencing the genomes of 1000 actinobacteria strains.</title>
        <authorList>
            <person name="Klenk H.-P."/>
        </authorList>
    </citation>
    <scope>NUCLEOTIDE SEQUENCE [LARGE SCALE GENOMIC DNA]</scope>
    <source>
        <strain evidence="4 5">DSM 44442</strain>
    </source>
</reference>
<evidence type="ECO:0000313" key="4">
    <source>
        <dbReference type="EMBL" id="NYJ34004.1"/>
    </source>
</evidence>
<dbReference type="InterPro" id="IPR025184">
    <property type="entry name" value="AadA_C"/>
</dbReference>
<keyword evidence="1" id="KW-0808">Transferase</keyword>
<dbReference type="CDD" id="cd05403">
    <property type="entry name" value="NT_KNTase_like"/>
    <property type="match status" value="1"/>
</dbReference>
<protein>
    <recommendedName>
        <fullName evidence="6">DUF4111 domain-containing protein</fullName>
    </recommendedName>
</protein>
<name>A0A7Z0EL15_9ACTN</name>
<dbReference type="Gene3D" id="3.30.460.10">
    <property type="entry name" value="Beta Polymerase, domain 2"/>
    <property type="match status" value="1"/>
</dbReference>
<dbReference type="AlphaFoldDB" id="A0A7Z0EL15"/>
<organism evidence="4 5">
    <name type="scientific">Nocardiopsis aegyptia</name>
    <dbReference type="NCBI Taxonomy" id="220378"/>
    <lineage>
        <taxon>Bacteria</taxon>
        <taxon>Bacillati</taxon>
        <taxon>Actinomycetota</taxon>
        <taxon>Actinomycetes</taxon>
        <taxon>Streptosporangiales</taxon>
        <taxon>Nocardiopsidaceae</taxon>
        <taxon>Nocardiopsis</taxon>
    </lineage>
</organism>
<evidence type="ECO:0000256" key="1">
    <source>
        <dbReference type="ARBA" id="ARBA00022679"/>
    </source>
</evidence>
<keyword evidence="5" id="KW-1185">Reference proteome</keyword>
<dbReference type="Pfam" id="PF01909">
    <property type="entry name" value="NTP_transf_2"/>
    <property type="match status" value="1"/>
</dbReference>
<dbReference type="GO" id="GO:0016779">
    <property type="term" value="F:nucleotidyltransferase activity"/>
    <property type="evidence" value="ECO:0007669"/>
    <property type="project" value="InterPro"/>
</dbReference>
<evidence type="ECO:0000259" key="2">
    <source>
        <dbReference type="Pfam" id="PF01909"/>
    </source>
</evidence>
<dbReference type="Proteomes" id="UP000572051">
    <property type="component" value="Unassembled WGS sequence"/>
</dbReference>
<dbReference type="RefSeq" id="WP_179822446.1">
    <property type="nucleotide sequence ID" value="NZ_JACCFS010000001.1"/>
</dbReference>
<dbReference type="SUPFAM" id="SSF81301">
    <property type="entry name" value="Nucleotidyltransferase"/>
    <property type="match status" value="1"/>
</dbReference>
<sequence>MAVHPRVQTLARTFLANADQEAPGLVEGLYLTGSVALGDFRPHTSDVDFVVVTARTPGGREVEQLRRAHARTRSDMPRPQFNGVHVTWDHLSRDSASCGPLPSVVGGRFRERATSDVNPATWHILAERGIPVRGPHPVELDVWDEPESLRAWSLGSLDEHWRRWRERAGRLVTPRGLAVLGSLAPSWSVLSVSRLHFTLKTGETTSKSGAGSYALHAFPDRWQRIVNECLRVRRGVQAPSLYESALARRRAALDYIEMVLDESLRPGLAVSS</sequence>
<gene>
    <name evidence="4" type="ORF">HNR10_001885</name>
</gene>
<dbReference type="Pfam" id="PF13427">
    <property type="entry name" value="AadA_C"/>
    <property type="match status" value="1"/>
</dbReference>
<dbReference type="InterPro" id="IPR043519">
    <property type="entry name" value="NT_sf"/>
</dbReference>
<feature type="domain" description="Adenylyltransferase AadA C-terminal" evidence="3">
    <location>
        <begin position="185"/>
        <end position="239"/>
    </location>
</feature>
<proteinExistence type="predicted"/>
<feature type="domain" description="Polymerase nucleotidyl transferase" evidence="2">
    <location>
        <begin position="23"/>
        <end position="67"/>
    </location>
</feature>
<accession>A0A7Z0EL15</accession>
<comment type="caution">
    <text evidence="4">The sequence shown here is derived from an EMBL/GenBank/DDBJ whole genome shotgun (WGS) entry which is preliminary data.</text>
</comment>
<evidence type="ECO:0000259" key="3">
    <source>
        <dbReference type="Pfam" id="PF13427"/>
    </source>
</evidence>
<dbReference type="InterPro" id="IPR002934">
    <property type="entry name" value="Polymerase_NTP_transf_dom"/>
</dbReference>
<evidence type="ECO:0000313" key="5">
    <source>
        <dbReference type="Proteomes" id="UP000572051"/>
    </source>
</evidence>
<evidence type="ECO:0008006" key="6">
    <source>
        <dbReference type="Google" id="ProtNLM"/>
    </source>
</evidence>